<dbReference type="EMBL" id="SBII01000002">
    <property type="protein sequence ID" value="RWX02238.1"/>
    <property type="molecule type" value="Genomic_DNA"/>
</dbReference>
<dbReference type="SUPFAM" id="SSF49899">
    <property type="entry name" value="Concanavalin A-like lectins/glucanases"/>
    <property type="match status" value="1"/>
</dbReference>
<protein>
    <submittedName>
        <fullName evidence="4">T9SS type A sorting domain-containing protein</fullName>
    </submittedName>
</protein>
<dbReference type="NCBIfam" id="TIGR04183">
    <property type="entry name" value="Por_Secre_tail"/>
    <property type="match status" value="1"/>
</dbReference>
<dbReference type="GO" id="GO:0004553">
    <property type="term" value="F:hydrolase activity, hydrolyzing O-glycosyl compounds"/>
    <property type="evidence" value="ECO:0007669"/>
    <property type="project" value="UniProtKB-ARBA"/>
</dbReference>
<feature type="signal peptide" evidence="2">
    <location>
        <begin position="1"/>
        <end position="18"/>
    </location>
</feature>
<organism evidence="4 5">
    <name type="scientific">Flavobacterium cerinum</name>
    <dbReference type="NCBI Taxonomy" id="2502784"/>
    <lineage>
        <taxon>Bacteria</taxon>
        <taxon>Pseudomonadati</taxon>
        <taxon>Bacteroidota</taxon>
        <taxon>Flavobacteriia</taxon>
        <taxon>Flavobacteriales</taxon>
        <taxon>Flavobacteriaceae</taxon>
        <taxon>Flavobacterium</taxon>
    </lineage>
</organism>
<dbReference type="GO" id="GO:0005975">
    <property type="term" value="P:carbohydrate metabolic process"/>
    <property type="evidence" value="ECO:0007669"/>
    <property type="project" value="UniProtKB-ARBA"/>
</dbReference>
<keyword evidence="5" id="KW-1185">Reference proteome</keyword>
<comment type="caution">
    <text evidence="4">The sequence shown here is derived from an EMBL/GenBank/DDBJ whole genome shotgun (WGS) entry which is preliminary data.</text>
</comment>
<dbReference type="Pfam" id="PF18962">
    <property type="entry name" value="Por_Secre_tail"/>
    <property type="match status" value="1"/>
</dbReference>
<name>A0A444HDI6_9FLAO</name>
<feature type="chain" id="PRO_5019291477" evidence="2">
    <location>
        <begin position="19"/>
        <end position="304"/>
    </location>
</feature>
<gene>
    <name evidence="4" type="ORF">EPI11_03205</name>
</gene>
<evidence type="ECO:0000256" key="1">
    <source>
        <dbReference type="ARBA" id="ARBA00022729"/>
    </source>
</evidence>
<reference evidence="4 5" key="1">
    <citation type="submission" date="2019-01" db="EMBL/GenBank/DDBJ databases">
        <title>Flavobacterium sp. nov.,isolated from freshwater.</title>
        <authorList>
            <person name="Zhang R."/>
            <person name="Du Z.-J."/>
        </authorList>
    </citation>
    <scope>NUCLEOTIDE SEQUENCE [LARGE SCALE GENOMIC DNA]</scope>
    <source>
        <strain evidence="4 5">1E403</strain>
    </source>
</reference>
<keyword evidence="1 2" id="KW-0732">Signal</keyword>
<proteinExistence type="predicted"/>
<sequence length="304" mass="33540">MKNIYSLVLAVVSTAAFAQQSISFETSEGYQLGTLHQQNNWEVTEGADGFLLNQVISNEKASTGTFSFKNAYEPSFGDQWMPIFGASKTFAAPLDYTNFTISYDVLATEKNGADFEFTIFAINADEEYVPVAGVGIENRGMIYVIKNADYGFDYAEAEWTPDTWVNIKIHVTTNEIKYYVNNVLQNTIENFTKLNAAGINMLHNNYGGSAYYDNFVITTGGLSTKPFENVSYSVYPNPAQNTVSIVLPANVELSEAAIYTITGQKVLTTANSENIDISELVTGTYFLKGTTTEGSSFTKKIMKN</sequence>
<evidence type="ECO:0000313" key="4">
    <source>
        <dbReference type="EMBL" id="RWX02238.1"/>
    </source>
</evidence>
<dbReference type="InterPro" id="IPR026444">
    <property type="entry name" value="Secre_tail"/>
</dbReference>
<feature type="domain" description="Secretion system C-terminal sorting" evidence="3">
    <location>
        <begin position="234"/>
        <end position="301"/>
    </location>
</feature>
<dbReference type="Proteomes" id="UP000287527">
    <property type="component" value="Unassembled WGS sequence"/>
</dbReference>
<evidence type="ECO:0000259" key="3">
    <source>
        <dbReference type="Pfam" id="PF18962"/>
    </source>
</evidence>
<evidence type="ECO:0000256" key="2">
    <source>
        <dbReference type="SAM" id="SignalP"/>
    </source>
</evidence>
<dbReference type="OrthoDB" id="1467680at2"/>
<dbReference type="InterPro" id="IPR013320">
    <property type="entry name" value="ConA-like_dom_sf"/>
</dbReference>
<dbReference type="Gene3D" id="2.60.120.560">
    <property type="entry name" value="Exo-inulinase, domain 1"/>
    <property type="match status" value="1"/>
</dbReference>
<dbReference type="AlphaFoldDB" id="A0A444HDI6"/>
<dbReference type="RefSeq" id="WP_128388516.1">
    <property type="nucleotide sequence ID" value="NZ_SBII01000002.1"/>
</dbReference>
<evidence type="ECO:0000313" key="5">
    <source>
        <dbReference type="Proteomes" id="UP000287527"/>
    </source>
</evidence>
<accession>A0A444HDI6</accession>